<dbReference type="SUPFAM" id="SSF46689">
    <property type="entry name" value="Homeodomain-like"/>
    <property type="match status" value="1"/>
</dbReference>
<dbReference type="AlphaFoldDB" id="A0A2W5DPE4"/>
<dbReference type="InterPro" id="IPR036271">
    <property type="entry name" value="Tet_transcr_reg_TetR-rel_C_sf"/>
</dbReference>
<comment type="caution">
    <text evidence="6">The sequence shown here is derived from an EMBL/GenBank/DDBJ whole genome shotgun (WGS) entry which is preliminary data.</text>
</comment>
<dbReference type="Pfam" id="PF00440">
    <property type="entry name" value="TetR_N"/>
    <property type="match status" value="1"/>
</dbReference>
<evidence type="ECO:0000256" key="1">
    <source>
        <dbReference type="ARBA" id="ARBA00023015"/>
    </source>
</evidence>
<keyword evidence="3" id="KW-0804">Transcription</keyword>
<dbReference type="PANTHER" id="PTHR47506">
    <property type="entry name" value="TRANSCRIPTIONAL REGULATORY PROTEIN"/>
    <property type="match status" value="1"/>
</dbReference>
<organism evidence="6 7">
    <name type="scientific">Roseateles depolymerans</name>
    <dbReference type="NCBI Taxonomy" id="76731"/>
    <lineage>
        <taxon>Bacteria</taxon>
        <taxon>Pseudomonadati</taxon>
        <taxon>Pseudomonadota</taxon>
        <taxon>Betaproteobacteria</taxon>
        <taxon>Burkholderiales</taxon>
        <taxon>Sphaerotilaceae</taxon>
        <taxon>Roseateles</taxon>
    </lineage>
</organism>
<reference evidence="6 7" key="1">
    <citation type="submission" date="2017-08" db="EMBL/GenBank/DDBJ databases">
        <title>Infants hospitalized years apart are colonized by the same room-sourced microbial strains.</title>
        <authorList>
            <person name="Brooks B."/>
            <person name="Olm M.R."/>
            <person name="Firek B.A."/>
            <person name="Baker R."/>
            <person name="Thomas B.C."/>
            <person name="Morowitz M.J."/>
            <person name="Banfield J.F."/>
        </authorList>
    </citation>
    <scope>NUCLEOTIDE SEQUENCE [LARGE SCALE GENOMIC DNA]</scope>
    <source>
        <strain evidence="6">S2_012_000_R2_81</strain>
    </source>
</reference>
<dbReference type="PROSITE" id="PS50977">
    <property type="entry name" value="HTH_TETR_2"/>
    <property type="match status" value="1"/>
</dbReference>
<evidence type="ECO:0000256" key="3">
    <source>
        <dbReference type="ARBA" id="ARBA00023163"/>
    </source>
</evidence>
<keyword evidence="2 4" id="KW-0238">DNA-binding</keyword>
<dbReference type="EMBL" id="QFOD01000014">
    <property type="protein sequence ID" value="PZP30350.1"/>
    <property type="molecule type" value="Genomic_DNA"/>
</dbReference>
<keyword evidence="1" id="KW-0805">Transcription regulation</keyword>
<gene>
    <name evidence="6" type="ORF">DI603_14570</name>
</gene>
<sequence length="194" mass="21351">MNSSDTAALPARQRILQTAHDLFYRDGIRATGIDRVIAEAKVTKVTFYRSYPSKNDLIHAFLAFRHERWMTWLREALARHQAAGEAPQQALLNSLAEWWQAPDYRGCAFINSAAELGGADPQVLQMVREHKGDMTEVFTQLLPEGPSRAQRAQALALAVDGAIVHAQMGAPVEALLQTLGLLVAPLFAPEDAGH</sequence>
<evidence type="ECO:0000259" key="5">
    <source>
        <dbReference type="PROSITE" id="PS50977"/>
    </source>
</evidence>
<dbReference type="Gene3D" id="1.10.357.10">
    <property type="entry name" value="Tetracycline Repressor, domain 2"/>
    <property type="match status" value="1"/>
</dbReference>
<dbReference type="InterPro" id="IPR009057">
    <property type="entry name" value="Homeodomain-like_sf"/>
</dbReference>
<evidence type="ECO:0000256" key="4">
    <source>
        <dbReference type="PROSITE-ProRule" id="PRU00335"/>
    </source>
</evidence>
<dbReference type="GO" id="GO:0003677">
    <property type="term" value="F:DNA binding"/>
    <property type="evidence" value="ECO:0007669"/>
    <property type="project" value="UniProtKB-UniRule"/>
</dbReference>
<evidence type="ECO:0000313" key="7">
    <source>
        <dbReference type="Proteomes" id="UP000249633"/>
    </source>
</evidence>
<protein>
    <submittedName>
        <fullName evidence="6">TetR family transcriptional regulator</fullName>
    </submittedName>
</protein>
<name>A0A2W5DPE4_9BURK</name>
<evidence type="ECO:0000256" key="2">
    <source>
        <dbReference type="ARBA" id="ARBA00023125"/>
    </source>
</evidence>
<dbReference type="Proteomes" id="UP000249633">
    <property type="component" value="Unassembled WGS sequence"/>
</dbReference>
<dbReference type="SUPFAM" id="SSF48498">
    <property type="entry name" value="Tetracyclin repressor-like, C-terminal domain"/>
    <property type="match status" value="1"/>
</dbReference>
<feature type="DNA-binding region" description="H-T-H motif" evidence="4">
    <location>
        <begin position="32"/>
        <end position="51"/>
    </location>
</feature>
<dbReference type="PANTHER" id="PTHR47506:SF1">
    <property type="entry name" value="HTH-TYPE TRANSCRIPTIONAL REGULATOR YJDC"/>
    <property type="match status" value="1"/>
</dbReference>
<accession>A0A2W5DPE4</accession>
<feature type="domain" description="HTH tetR-type" evidence="5">
    <location>
        <begin position="9"/>
        <end position="69"/>
    </location>
</feature>
<evidence type="ECO:0000313" key="6">
    <source>
        <dbReference type="EMBL" id="PZP30350.1"/>
    </source>
</evidence>
<proteinExistence type="predicted"/>
<dbReference type="InterPro" id="IPR001647">
    <property type="entry name" value="HTH_TetR"/>
</dbReference>